<dbReference type="EMBL" id="CM047749">
    <property type="protein sequence ID" value="KAJ0010282.1"/>
    <property type="molecule type" value="Genomic_DNA"/>
</dbReference>
<accession>A0ACC0X421</accession>
<name>A0ACC0X421_9ROSI</name>
<organism evidence="1 2">
    <name type="scientific">Pistacia integerrima</name>
    <dbReference type="NCBI Taxonomy" id="434235"/>
    <lineage>
        <taxon>Eukaryota</taxon>
        <taxon>Viridiplantae</taxon>
        <taxon>Streptophyta</taxon>
        <taxon>Embryophyta</taxon>
        <taxon>Tracheophyta</taxon>
        <taxon>Spermatophyta</taxon>
        <taxon>Magnoliopsida</taxon>
        <taxon>eudicotyledons</taxon>
        <taxon>Gunneridae</taxon>
        <taxon>Pentapetalae</taxon>
        <taxon>rosids</taxon>
        <taxon>malvids</taxon>
        <taxon>Sapindales</taxon>
        <taxon>Anacardiaceae</taxon>
        <taxon>Pistacia</taxon>
    </lineage>
</organism>
<reference evidence="2" key="1">
    <citation type="journal article" date="2023" name="G3 (Bethesda)">
        <title>Genome assembly and association tests identify interacting loci associated with vigor, precocity, and sex in interspecific pistachio rootstocks.</title>
        <authorList>
            <person name="Palmer W."/>
            <person name="Jacygrad E."/>
            <person name="Sagayaradj S."/>
            <person name="Cavanaugh K."/>
            <person name="Han R."/>
            <person name="Bertier L."/>
            <person name="Beede B."/>
            <person name="Kafkas S."/>
            <person name="Golino D."/>
            <person name="Preece J."/>
            <person name="Michelmore R."/>
        </authorList>
    </citation>
    <scope>NUCLEOTIDE SEQUENCE [LARGE SCALE GENOMIC DNA]</scope>
</reference>
<proteinExistence type="predicted"/>
<comment type="caution">
    <text evidence="1">The sequence shown here is derived from an EMBL/GenBank/DDBJ whole genome shotgun (WGS) entry which is preliminary data.</text>
</comment>
<dbReference type="Proteomes" id="UP001163603">
    <property type="component" value="Chromosome 14"/>
</dbReference>
<evidence type="ECO:0000313" key="2">
    <source>
        <dbReference type="Proteomes" id="UP001163603"/>
    </source>
</evidence>
<evidence type="ECO:0000313" key="1">
    <source>
        <dbReference type="EMBL" id="KAJ0010282.1"/>
    </source>
</evidence>
<protein>
    <submittedName>
        <fullName evidence="1">Uncharacterized protein</fullName>
    </submittedName>
</protein>
<sequence length="277" mass="29571">MGRGLHQELRRIRAMRDACLDNKNKQCYNLEHVCPKFWPDSCTANCQSCKPVCGEASTPPAPTPAPTPPTPTPSTPAPTPPTPTPSTPAPTPATPTPSTPALTPPKPTPSTPAPTPSTPSPTPPTPTPSTPSPTPPTPTPSTPSPTPSTPSPSPNTPSPPTWTPPKKARCKNSKYPQCYNVEYTCPSSCPGGCEVDCATCKPVCSCDKPGTVCQDPRFIGGDGIPFYFHGKKDKDFCLVSDSNIHINAHFIGRRNDNMKRDFTWVQSIAIIFDNHQP</sequence>
<gene>
    <name evidence="1" type="ORF">Pint_33880</name>
</gene>
<keyword evidence="2" id="KW-1185">Reference proteome</keyword>